<evidence type="ECO:0000256" key="2">
    <source>
        <dbReference type="SAM" id="Coils"/>
    </source>
</evidence>
<feature type="compositionally biased region" description="Basic and acidic residues" evidence="3">
    <location>
        <begin position="1"/>
        <end position="13"/>
    </location>
</feature>
<dbReference type="EMBL" id="CADCUJ010000039">
    <property type="protein sequence ID" value="CAA9342123.1"/>
    <property type="molecule type" value="Genomic_DNA"/>
</dbReference>
<keyword evidence="2" id="KW-0175">Coiled coil</keyword>
<organism evidence="5">
    <name type="scientific">uncultured Nocardioidaceae bacterium</name>
    <dbReference type="NCBI Taxonomy" id="253824"/>
    <lineage>
        <taxon>Bacteria</taxon>
        <taxon>Bacillati</taxon>
        <taxon>Actinomycetota</taxon>
        <taxon>Actinomycetes</taxon>
        <taxon>Propionibacteriales</taxon>
        <taxon>Nocardioidaceae</taxon>
        <taxon>environmental samples</taxon>
    </lineage>
</organism>
<feature type="coiled-coil region" evidence="2">
    <location>
        <begin position="109"/>
        <end position="136"/>
    </location>
</feature>
<proteinExistence type="inferred from homology"/>
<evidence type="ECO:0000256" key="4">
    <source>
        <dbReference type="SAM" id="Phobius"/>
    </source>
</evidence>
<keyword evidence="4" id="KW-1133">Transmembrane helix</keyword>
<dbReference type="GO" id="GO:0005886">
    <property type="term" value="C:plasma membrane"/>
    <property type="evidence" value="ECO:0007669"/>
    <property type="project" value="TreeGrafter"/>
</dbReference>
<dbReference type="PANTHER" id="PTHR37313">
    <property type="entry name" value="UPF0749 PROTEIN RV1825"/>
    <property type="match status" value="1"/>
</dbReference>
<name>A0A6J4LV28_9ACTN</name>
<dbReference type="InterPro" id="IPR010273">
    <property type="entry name" value="DUF881"/>
</dbReference>
<protein>
    <recommendedName>
        <fullName evidence="6">DUF881 domain-containing protein</fullName>
    </recommendedName>
</protein>
<dbReference type="Pfam" id="PF05949">
    <property type="entry name" value="DUF881"/>
    <property type="match status" value="1"/>
</dbReference>
<reference evidence="5" key="1">
    <citation type="submission" date="2020-02" db="EMBL/GenBank/DDBJ databases">
        <authorList>
            <person name="Meier V. D."/>
        </authorList>
    </citation>
    <scope>NUCLEOTIDE SEQUENCE</scope>
    <source>
        <strain evidence="5">AVDCRST_MAG72</strain>
    </source>
</reference>
<gene>
    <name evidence="5" type="ORF">AVDCRST_MAG72-884</name>
</gene>
<dbReference type="Gene3D" id="3.30.70.1880">
    <property type="entry name" value="Protein of unknown function DUF881"/>
    <property type="match status" value="1"/>
</dbReference>
<evidence type="ECO:0008006" key="6">
    <source>
        <dbReference type="Google" id="ProtNLM"/>
    </source>
</evidence>
<keyword evidence="4" id="KW-0812">Transmembrane</keyword>
<keyword evidence="4" id="KW-0472">Membrane</keyword>
<feature type="transmembrane region" description="Helical" evidence="4">
    <location>
        <begin position="64"/>
        <end position="82"/>
    </location>
</feature>
<feature type="region of interest" description="Disordered" evidence="3">
    <location>
        <begin position="1"/>
        <end position="29"/>
    </location>
</feature>
<dbReference type="AlphaFoldDB" id="A0A6J4LV28"/>
<comment type="similarity">
    <text evidence="1">Belongs to the UPF0749 family.</text>
</comment>
<evidence type="ECO:0000256" key="3">
    <source>
        <dbReference type="SAM" id="MobiDB-lite"/>
    </source>
</evidence>
<evidence type="ECO:0000256" key="1">
    <source>
        <dbReference type="ARBA" id="ARBA00009108"/>
    </source>
</evidence>
<dbReference type="PANTHER" id="PTHR37313:SF1">
    <property type="entry name" value="UPF0749 PROTEIN RV1823"/>
    <property type="match status" value="1"/>
</dbReference>
<accession>A0A6J4LV28</accession>
<evidence type="ECO:0000313" key="5">
    <source>
        <dbReference type="EMBL" id="CAA9342123.1"/>
    </source>
</evidence>
<sequence length="292" mass="31405">MSAESDRRSDRGSHSGTTGSRPAPTHPDLLDRVTAFSLDEDYAHASRRDDVGAHAGPRSRRSHATALVVLALFGVLIVTAAVQTSRNAVSAAQDRDELITQIQARSADVESTRERIQSVRREVEQLEARYFAATSEGQAVSNRLARLGTNTGSLPVAGPGVRVVVDDAPNASSAQQEVLDKDLQKLVNGLWASGAEAISINGQRLTNLSAIRHAGSAITVNYRSLARPYVVSAIGDPNSIPARFVESDHGAEWLDLQATFGLRFDMTSEENLTLPAATRLDLRYATQPKAAR</sequence>